<proteinExistence type="predicted"/>
<dbReference type="Proteomes" id="UP000608345">
    <property type="component" value="Unassembled WGS sequence"/>
</dbReference>
<sequence>MRSCNEVFFSLNKSANNLLVKWGSKQDVALIILINGRNDCDGVFYLPVSGLMEFLESFLWILAK</sequence>
<dbReference type="EMBL" id="BMYS01000007">
    <property type="protein sequence ID" value="GGW84899.1"/>
    <property type="molecule type" value="Genomic_DNA"/>
</dbReference>
<organism evidence="1 2">
    <name type="scientific">Advenella faeciporci</name>
    <dbReference type="NCBI Taxonomy" id="797535"/>
    <lineage>
        <taxon>Bacteria</taxon>
        <taxon>Pseudomonadati</taxon>
        <taxon>Pseudomonadota</taxon>
        <taxon>Betaproteobacteria</taxon>
        <taxon>Burkholderiales</taxon>
        <taxon>Alcaligenaceae</taxon>
    </lineage>
</organism>
<gene>
    <name evidence="1" type="ORF">GCM10011450_13660</name>
</gene>
<accession>A0A918JM45</accession>
<name>A0A918JM45_9BURK</name>
<reference evidence="1" key="1">
    <citation type="journal article" date="2014" name="Int. J. Syst. Evol. Microbiol.">
        <title>Complete genome sequence of Corynebacterium casei LMG S-19264T (=DSM 44701T), isolated from a smear-ripened cheese.</title>
        <authorList>
            <consortium name="US DOE Joint Genome Institute (JGI-PGF)"/>
            <person name="Walter F."/>
            <person name="Albersmeier A."/>
            <person name="Kalinowski J."/>
            <person name="Ruckert C."/>
        </authorList>
    </citation>
    <scope>NUCLEOTIDE SEQUENCE</scope>
    <source>
        <strain evidence="1">KCTC 23732</strain>
    </source>
</reference>
<evidence type="ECO:0000313" key="2">
    <source>
        <dbReference type="Proteomes" id="UP000608345"/>
    </source>
</evidence>
<comment type="caution">
    <text evidence="1">The sequence shown here is derived from an EMBL/GenBank/DDBJ whole genome shotgun (WGS) entry which is preliminary data.</text>
</comment>
<dbReference type="AlphaFoldDB" id="A0A918JM45"/>
<protein>
    <submittedName>
        <fullName evidence="1">Uncharacterized protein</fullName>
    </submittedName>
</protein>
<evidence type="ECO:0000313" key="1">
    <source>
        <dbReference type="EMBL" id="GGW84899.1"/>
    </source>
</evidence>
<keyword evidence="2" id="KW-1185">Reference proteome</keyword>
<reference evidence="1" key="2">
    <citation type="submission" date="2020-09" db="EMBL/GenBank/DDBJ databases">
        <authorList>
            <person name="Sun Q."/>
            <person name="Kim S."/>
        </authorList>
    </citation>
    <scope>NUCLEOTIDE SEQUENCE</scope>
    <source>
        <strain evidence="1">KCTC 23732</strain>
    </source>
</reference>